<accession>B0TKR5</accession>
<dbReference type="KEGG" id="shl:Shal_1299"/>
<dbReference type="STRING" id="458817.Shal_1299"/>
<keyword evidence="1" id="KW-0233">DNA recombination</keyword>
<dbReference type="SUPFAM" id="SSF56349">
    <property type="entry name" value="DNA breaking-rejoining enzymes"/>
    <property type="match status" value="1"/>
</dbReference>
<reference evidence="2" key="1">
    <citation type="submission" date="2008-01" db="EMBL/GenBank/DDBJ databases">
        <title>Complete sequence of Shewanella halifaxensis HAW-EB4.</title>
        <authorList>
            <consortium name="US DOE Joint Genome Institute"/>
            <person name="Copeland A."/>
            <person name="Lucas S."/>
            <person name="Lapidus A."/>
            <person name="Glavina del Rio T."/>
            <person name="Dalin E."/>
            <person name="Tice H."/>
            <person name="Bruce D."/>
            <person name="Goodwin L."/>
            <person name="Pitluck S."/>
            <person name="Sims D."/>
            <person name="Brettin T."/>
            <person name="Detter J.C."/>
            <person name="Han C."/>
            <person name="Kuske C.R."/>
            <person name="Schmutz J."/>
            <person name="Larimer F."/>
            <person name="Land M."/>
            <person name="Hauser L."/>
            <person name="Kyrpides N."/>
            <person name="Kim E."/>
            <person name="Zhao J.-S."/>
            <person name="Richardson P."/>
        </authorList>
    </citation>
    <scope>NUCLEOTIDE SEQUENCE [LARGE SCALE GENOMIC DNA]</scope>
    <source>
        <strain evidence="2">HAW-EB4</strain>
    </source>
</reference>
<gene>
    <name evidence="2" type="ordered locus">Shal_1299</name>
</gene>
<dbReference type="GO" id="GO:0015074">
    <property type="term" value="P:DNA integration"/>
    <property type="evidence" value="ECO:0007669"/>
    <property type="project" value="InterPro"/>
</dbReference>
<dbReference type="Gene3D" id="1.10.443.10">
    <property type="entry name" value="Intergrase catalytic core"/>
    <property type="match status" value="1"/>
</dbReference>
<dbReference type="Proteomes" id="UP000001317">
    <property type="component" value="Chromosome"/>
</dbReference>
<dbReference type="GO" id="GO:0006310">
    <property type="term" value="P:DNA recombination"/>
    <property type="evidence" value="ECO:0007669"/>
    <property type="project" value="UniProtKB-KW"/>
</dbReference>
<dbReference type="EMBL" id="CP000931">
    <property type="protein sequence ID" value="ABZ75867.1"/>
    <property type="molecule type" value="Genomic_DNA"/>
</dbReference>
<protein>
    <submittedName>
        <fullName evidence="2">Phage integrase family protein</fullName>
    </submittedName>
</protein>
<evidence type="ECO:0000256" key="1">
    <source>
        <dbReference type="ARBA" id="ARBA00023172"/>
    </source>
</evidence>
<organism evidence="2 3">
    <name type="scientific">Shewanella halifaxensis (strain HAW-EB4)</name>
    <dbReference type="NCBI Taxonomy" id="458817"/>
    <lineage>
        <taxon>Bacteria</taxon>
        <taxon>Pseudomonadati</taxon>
        <taxon>Pseudomonadota</taxon>
        <taxon>Gammaproteobacteria</taxon>
        <taxon>Alteromonadales</taxon>
        <taxon>Shewanellaceae</taxon>
        <taxon>Shewanella</taxon>
    </lineage>
</organism>
<dbReference type="InterPro" id="IPR013762">
    <property type="entry name" value="Integrase-like_cat_sf"/>
</dbReference>
<name>B0TKR5_SHEHH</name>
<sequence length="61" mass="6822">MAENITSHFMMNGGNILVKQILGHSDIKDTMRYAYFAPVRLDDAITKKPIAALLGKNEMIN</sequence>
<dbReference type="HOGENOM" id="CLU_027562_44_3_6"/>
<dbReference type="AlphaFoldDB" id="B0TKR5"/>
<dbReference type="eggNOG" id="COG0582">
    <property type="taxonomic scope" value="Bacteria"/>
</dbReference>
<evidence type="ECO:0000313" key="2">
    <source>
        <dbReference type="EMBL" id="ABZ75867.1"/>
    </source>
</evidence>
<dbReference type="GO" id="GO:0003677">
    <property type="term" value="F:DNA binding"/>
    <property type="evidence" value="ECO:0007669"/>
    <property type="project" value="InterPro"/>
</dbReference>
<proteinExistence type="predicted"/>
<evidence type="ECO:0000313" key="3">
    <source>
        <dbReference type="Proteomes" id="UP000001317"/>
    </source>
</evidence>
<dbReference type="InterPro" id="IPR011010">
    <property type="entry name" value="DNA_brk_join_enz"/>
</dbReference>
<keyword evidence="3" id="KW-1185">Reference proteome</keyword>